<dbReference type="OrthoDB" id="10005898at2759"/>
<dbReference type="PANTHER" id="PTHR20990">
    <property type="entry name" value="PEROXISOMAL BIOGENESIS FACTOR 11"/>
    <property type="match status" value="1"/>
</dbReference>
<comment type="subcellular location">
    <subcellularLocation>
        <location evidence="3">Peroxisome membrane</location>
    </subcellularLocation>
</comment>
<keyword evidence="1 4" id="KW-0472">Membrane</keyword>
<evidence type="ECO:0000313" key="6">
    <source>
        <dbReference type="Proteomes" id="UP000494106"/>
    </source>
</evidence>
<reference evidence="5 6" key="1">
    <citation type="submission" date="2020-04" db="EMBL/GenBank/DDBJ databases">
        <authorList>
            <person name="Wallbank WR R."/>
            <person name="Pardo Diaz C."/>
            <person name="Kozak K."/>
            <person name="Martin S."/>
            <person name="Jiggins C."/>
            <person name="Moest M."/>
            <person name="Warren A I."/>
            <person name="Byers J.R.P. K."/>
            <person name="Montejo-Kovacevich G."/>
            <person name="Yen C E."/>
        </authorList>
    </citation>
    <scope>NUCLEOTIDE SEQUENCE [LARGE SCALE GENOMIC DNA]</scope>
</reference>
<keyword evidence="2" id="KW-0576">Peroxisome</keyword>
<organism evidence="5 6">
    <name type="scientific">Arctia plantaginis</name>
    <name type="common">Wood tiger moth</name>
    <name type="synonym">Phalaena plantaginis</name>
    <dbReference type="NCBI Taxonomy" id="874455"/>
    <lineage>
        <taxon>Eukaryota</taxon>
        <taxon>Metazoa</taxon>
        <taxon>Ecdysozoa</taxon>
        <taxon>Arthropoda</taxon>
        <taxon>Hexapoda</taxon>
        <taxon>Insecta</taxon>
        <taxon>Pterygota</taxon>
        <taxon>Neoptera</taxon>
        <taxon>Endopterygota</taxon>
        <taxon>Lepidoptera</taxon>
        <taxon>Glossata</taxon>
        <taxon>Ditrysia</taxon>
        <taxon>Noctuoidea</taxon>
        <taxon>Erebidae</taxon>
        <taxon>Arctiinae</taxon>
        <taxon>Arctia</taxon>
    </lineage>
</organism>
<dbReference type="GO" id="GO:0016559">
    <property type="term" value="P:peroxisome fission"/>
    <property type="evidence" value="ECO:0007669"/>
    <property type="project" value="InterPro"/>
</dbReference>
<keyword evidence="6" id="KW-1185">Reference proteome</keyword>
<dbReference type="EMBL" id="CADEBC010000485">
    <property type="protein sequence ID" value="CAB3235307.1"/>
    <property type="molecule type" value="Genomic_DNA"/>
</dbReference>
<evidence type="ECO:0000256" key="3">
    <source>
        <dbReference type="ARBA" id="ARBA00046271"/>
    </source>
</evidence>
<dbReference type="Pfam" id="PF05648">
    <property type="entry name" value="PEX11"/>
    <property type="match status" value="1"/>
</dbReference>
<feature type="transmembrane region" description="Helical" evidence="4">
    <location>
        <begin position="203"/>
        <end position="225"/>
    </location>
</feature>
<evidence type="ECO:0000256" key="1">
    <source>
        <dbReference type="ARBA" id="ARBA00023136"/>
    </source>
</evidence>
<accession>A0A8S0ZRC9</accession>
<evidence type="ECO:0008006" key="7">
    <source>
        <dbReference type="Google" id="ProtNLM"/>
    </source>
</evidence>
<name>A0A8S0ZRC9_ARCPL</name>
<dbReference type="GO" id="GO:0005778">
    <property type="term" value="C:peroxisomal membrane"/>
    <property type="evidence" value="ECO:0007669"/>
    <property type="project" value="UniProtKB-SubCell"/>
</dbReference>
<evidence type="ECO:0000256" key="4">
    <source>
        <dbReference type="SAM" id="Phobius"/>
    </source>
</evidence>
<keyword evidence="4" id="KW-1133">Transmembrane helix</keyword>
<protein>
    <recommendedName>
        <fullName evidence="7">Peroxisomal membrane protein 11C</fullName>
    </recommendedName>
</protein>
<sequence>MSSIVEDICELLDTYNGRDKVVRLACYACKLYGCAKDEKPWQKAGSQLSHARMLLRLFDDIPMIRHTYNYGLGRHESSTTAAALGVIANVVDQAFLPVEKACWLYELGVLKLTDRNGQILDTVSTVLWAASLVISLLQTSRSIRQLWWSRDCLRNSSEDGGADAKKNLDVRLVLQTVVAGKLCLDIVHAVSCLPDGWLWGEKIGATKVAGIATTSSVIGIAMYFAKKRMLK</sequence>
<gene>
    <name evidence="5" type="ORF">APLA_LOCUS6033</name>
</gene>
<dbReference type="PANTHER" id="PTHR20990:SF1">
    <property type="entry name" value="PEROXISOMAL MEMBRANE PROTEIN 11C"/>
    <property type="match status" value="1"/>
</dbReference>
<comment type="caution">
    <text evidence="5">The sequence shown here is derived from an EMBL/GenBank/DDBJ whole genome shotgun (WGS) entry which is preliminary data.</text>
</comment>
<evidence type="ECO:0000256" key="2">
    <source>
        <dbReference type="ARBA" id="ARBA00023140"/>
    </source>
</evidence>
<proteinExistence type="predicted"/>
<dbReference type="InterPro" id="IPR026510">
    <property type="entry name" value="PEX11C_met"/>
</dbReference>
<dbReference type="AlphaFoldDB" id="A0A8S0ZRC9"/>
<dbReference type="InterPro" id="IPR008733">
    <property type="entry name" value="PEX11"/>
</dbReference>
<keyword evidence="4" id="KW-0812">Transmembrane</keyword>
<evidence type="ECO:0000313" key="5">
    <source>
        <dbReference type="EMBL" id="CAB3235307.1"/>
    </source>
</evidence>
<dbReference type="Proteomes" id="UP000494106">
    <property type="component" value="Unassembled WGS sequence"/>
</dbReference>